<accession>A0A2G1XCK1</accession>
<name>A0A2G1XCK1_STRCJ</name>
<keyword evidence="2" id="KW-1133">Transmembrane helix</keyword>
<feature type="transmembrane region" description="Helical" evidence="2">
    <location>
        <begin position="74"/>
        <end position="93"/>
    </location>
</feature>
<evidence type="ECO:0000313" key="3">
    <source>
        <dbReference type="EMBL" id="PHQ48952.1"/>
    </source>
</evidence>
<dbReference type="EMBL" id="NHZO01000154">
    <property type="protein sequence ID" value="PHQ48952.1"/>
    <property type="molecule type" value="Genomic_DNA"/>
</dbReference>
<keyword evidence="4" id="KW-1185">Reference proteome</keyword>
<evidence type="ECO:0008006" key="5">
    <source>
        <dbReference type="Google" id="ProtNLM"/>
    </source>
</evidence>
<evidence type="ECO:0000256" key="2">
    <source>
        <dbReference type="SAM" id="Phobius"/>
    </source>
</evidence>
<dbReference type="RefSeq" id="WP_099200915.1">
    <property type="nucleotide sequence ID" value="NZ_NHZO01000154.1"/>
</dbReference>
<feature type="compositionally biased region" description="Basic and acidic residues" evidence="1">
    <location>
        <begin position="24"/>
        <end position="33"/>
    </location>
</feature>
<comment type="caution">
    <text evidence="3">The sequence shown here is derived from an EMBL/GenBank/DDBJ whole genome shotgun (WGS) entry which is preliminary data.</text>
</comment>
<organism evidence="3 4">
    <name type="scientific">Streptomyces cinnamoneus</name>
    <name type="common">Streptoverticillium cinnamoneum</name>
    <dbReference type="NCBI Taxonomy" id="53446"/>
    <lineage>
        <taxon>Bacteria</taxon>
        <taxon>Bacillati</taxon>
        <taxon>Actinomycetota</taxon>
        <taxon>Actinomycetes</taxon>
        <taxon>Kitasatosporales</taxon>
        <taxon>Streptomycetaceae</taxon>
        <taxon>Streptomyces</taxon>
        <taxon>Streptomyces cinnamoneus group</taxon>
    </lineage>
</organism>
<dbReference type="OrthoDB" id="4330234at2"/>
<reference evidence="3 4" key="1">
    <citation type="journal article" date="2017" name="Biochemistry">
        <title>Identification of the Biosynthetic Pathway for the Antibiotic Bicyclomycin.</title>
        <authorList>
            <person name="Patteson J."/>
            <person name="Cai W."/>
            <person name="Johnson R.A."/>
            <person name="Santa Maria K."/>
            <person name="Li B."/>
        </authorList>
    </citation>
    <scope>NUCLEOTIDE SEQUENCE [LARGE SCALE GENOMIC DNA]</scope>
    <source>
        <strain evidence="3 4">ATCC 21532</strain>
    </source>
</reference>
<protein>
    <recommendedName>
        <fullName evidence="5">PH domain-containing protein</fullName>
    </recommendedName>
</protein>
<feature type="transmembrane region" description="Helical" evidence="2">
    <location>
        <begin position="46"/>
        <end position="68"/>
    </location>
</feature>
<evidence type="ECO:0000313" key="4">
    <source>
        <dbReference type="Proteomes" id="UP000222531"/>
    </source>
</evidence>
<keyword evidence="2" id="KW-0472">Membrane</keyword>
<evidence type="ECO:0000256" key="1">
    <source>
        <dbReference type="SAM" id="MobiDB-lite"/>
    </source>
</evidence>
<proteinExistence type="predicted"/>
<sequence length="188" mass="20010">MPLPFLTADRDSDDLATTTAAPLPHEDPYESRDRWRRPYRPGPARVGGAALLLLLAAYVLCSAAIVAVAGSLPATGVCVAVAALLITLAVRLVRLGIWVGPRGLRQSGLLSGTTLSWSEVAEVRTVQQPVRLLGTPRTVQGQALVVRRTQGEPLAVLVTDHNADFVGRPMAFAMAADAIEDWVAELRG</sequence>
<dbReference type="AlphaFoldDB" id="A0A2G1XCK1"/>
<dbReference type="Proteomes" id="UP000222531">
    <property type="component" value="Unassembled WGS sequence"/>
</dbReference>
<feature type="region of interest" description="Disordered" evidence="1">
    <location>
        <begin position="16"/>
        <end position="36"/>
    </location>
</feature>
<gene>
    <name evidence="3" type="ORF">BLA24_22865</name>
</gene>
<keyword evidence="2" id="KW-0812">Transmembrane</keyword>